<keyword evidence="4" id="KW-1185">Reference proteome</keyword>
<dbReference type="Proteomes" id="UP000243528">
    <property type="component" value="Unassembled WGS sequence"/>
</dbReference>
<sequence length="132" mass="14721">MTVATQHHYGDQFSYGREQVEDLLPGLWDPEYAYGTRTSEGEPEPGMPKGSEPDPRKSVDWIAHMCDIQIAWANSSALTPAERAAIFLRHGMHWGQARIAELQGVSESTISRRIDSGIQALIAFLDGEEHDQ</sequence>
<dbReference type="InterPro" id="IPR013324">
    <property type="entry name" value="RNA_pol_sigma_r3/r4-like"/>
</dbReference>
<evidence type="ECO:0000259" key="2">
    <source>
        <dbReference type="Pfam" id="PF04545"/>
    </source>
</evidence>
<evidence type="ECO:0000256" key="1">
    <source>
        <dbReference type="SAM" id="MobiDB-lite"/>
    </source>
</evidence>
<dbReference type="GO" id="GO:0003700">
    <property type="term" value="F:DNA-binding transcription factor activity"/>
    <property type="evidence" value="ECO:0007669"/>
    <property type="project" value="InterPro"/>
</dbReference>
<reference evidence="3 4" key="1">
    <citation type="submission" date="2018-03" db="EMBL/GenBank/DDBJ databases">
        <title>Genomic Encyclopedia of Archaeal and Bacterial Type Strains, Phase II (KMG-II): from individual species to whole genera.</title>
        <authorList>
            <person name="Goeker M."/>
        </authorList>
    </citation>
    <scope>NUCLEOTIDE SEQUENCE [LARGE SCALE GENOMIC DNA]</scope>
    <source>
        <strain evidence="3 4">DSM 45211</strain>
    </source>
</reference>
<evidence type="ECO:0000313" key="4">
    <source>
        <dbReference type="Proteomes" id="UP000243528"/>
    </source>
</evidence>
<dbReference type="Pfam" id="PF04545">
    <property type="entry name" value="Sigma70_r4"/>
    <property type="match status" value="1"/>
</dbReference>
<accession>A0A2P8E3W8</accession>
<dbReference type="InterPro" id="IPR036388">
    <property type="entry name" value="WH-like_DNA-bd_sf"/>
</dbReference>
<evidence type="ECO:0000313" key="3">
    <source>
        <dbReference type="EMBL" id="PSL04164.1"/>
    </source>
</evidence>
<feature type="region of interest" description="Disordered" evidence="1">
    <location>
        <begin position="31"/>
        <end position="57"/>
    </location>
</feature>
<dbReference type="InterPro" id="IPR007630">
    <property type="entry name" value="RNA_pol_sigma70_r4"/>
</dbReference>
<dbReference type="SUPFAM" id="SSF88659">
    <property type="entry name" value="Sigma3 and sigma4 domains of RNA polymerase sigma factors"/>
    <property type="match status" value="1"/>
</dbReference>
<dbReference type="GO" id="GO:0006352">
    <property type="term" value="P:DNA-templated transcription initiation"/>
    <property type="evidence" value="ECO:0007669"/>
    <property type="project" value="InterPro"/>
</dbReference>
<dbReference type="AlphaFoldDB" id="A0A2P8E3W8"/>
<protein>
    <submittedName>
        <fullName evidence="3">Sigma-70-like protein</fullName>
    </submittedName>
</protein>
<feature type="domain" description="RNA polymerase sigma-70 region 4" evidence="2">
    <location>
        <begin position="77"/>
        <end position="121"/>
    </location>
</feature>
<organism evidence="3 4">
    <name type="scientific">Haloactinopolyspora alba</name>
    <dbReference type="NCBI Taxonomy" id="648780"/>
    <lineage>
        <taxon>Bacteria</taxon>
        <taxon>Bacillati</taxon>
        <taxon>Actinomycetota</taxon>
        <taxon>Actinomycetes</taxon>
        <taxon>Jiangellales</taxon>
        <taxon>Jiangellaceae</taxon>
        <taxon>Haloactinopolyspora</taxon>
    </lineage>
</organism>
<dbReference type="OrthoDB" id="4201131at2"/>
<dbReference type="EMBL" id="PYGE01000006">
    <property type="protein sequence ID" value="PSL04164.1"/>
    <property type="molecule type" value="Genomic_DNA"/>
</dbReference>
<dbReference type="Gene3D" id="1.10.10.10">
    <property type="entry name" value="Winged helix-like DNA-binding domain superfamily/Winged helix DNA-binding domain"/>
    <property type="match status" value="1"/>
</dbReference>
<name>A0A2P8E3W8_9ACTN</name>
<dbReference type="RefSeq" id="WP_106537175.1">
    <property type="nucleotide sequence ID" value="NZ_ML142900.1"/>
</dbReference>
<proteinExistence type="predicted"/>
<comment type="caution">
    <text evidence="3">The sequence shown here is derived from an EMBL/GenBank/DDBJ whole genome shotgun (WGS) entry which is preliminary data.</text>
</comment>
<gene>
    <name evidence="3" type="ORF">CLV30_106169</name>
</gene>